<feature type="domain" description="DUF427" evidence="1">
    <location>
        <begin position="4"/>
        <end position="96"/>
    </location>
</feature>
<evidence type="ECO:0000259" key="1">
    <source>
        <dbReference type="Pfam" id="PF04248"/>
    </source>
</evidence>
<dbReference type="PANTHER" id="PTHR34310">
    <property type="entry name" value="DUF427 DOMAIN PROTEIN (AFU_ORTHOLOGUE AFUA_3G02220)"/>
    <property type="match status" value="1"/>
</dbReference>
<dbReference type="Proteomes" id="UP000295146">
    <property type="component" value="Unassembled WGS sequence"/>
</dbReference>
<dbReference type="AlphaFoldDB" id="A0A4R8C402"/>
<dbReference type="InterPro" id="IPR007361">
    <property type="entry name" value="DUF427"/>
</dbReference>
<dbReference type="Gene3D" id="2.170.150.40">
    <property type="entry name" value="Domain of unknown function (DUF427)"/>
    <property type="match status" value="1"/>
</dbReference>
<dbReference type="PANTHER" id="PTHR34310:SF9">
    <property type="entry name" value="BLR5716 PROTEIN"/>
    <property type="match status" value="1"/>
</dbReference>
<reference evidence="2 3" key="1">
    <citation type="submission" date="2019-03" db="EMBL/GenBank/DDBJ databases">
        <title>Genomic Encyclopedia of Type Strains, Phase III (KMG-III): the genomes of soil and plant-associated and newly described type strains.</title>
        <authorList>
            <person name="Whitman W."/>
        </authorList>
    </citation>
    <scope>NUCLEOTIDE SEQUENCE [LARGE SCALE GENOMIC DNA]</scope>
    <source>
        <strain evidence="2 3">VKM Ac-2573</strain>
    </source>
</reference>
<evidence type="ECO:0000313" key="2">
    <source>
        <dbReference type="EMBL" id="TDW70562.1"/>
    </source>
</evidence>
<organism evidence="2 3">
    <name type="scientific">Kribbella pratensis</name>
    <dbReference type="NCBI Taxonomy" id="2512112"/>
    <lineage>
        <taxon>Bacteria</taxon>
        <taxon>Bacillati</taxon>
        <taxon>Actinomycetota</taxon>
        <taxon>Actinomycetes</taxon>
        <taxon>Propionibacteriales</taxon>
        <taxon>Kribbellaceae</taxon>
        <taxon>Kribbella</taxon>
    </lineage>
</organism>
<sequence>MDITATADGTLLAEAPAAEVVIIEGNHYFPQAALTIGVLRPSTQPYVCPWKGHAEYFDVTTPHRTLADAAWTYPAPKHSAIERVGHDFTGYVAFDPKQVNVAMQGEQAGTG</sequence>
<dbReference type="Pfam" id="PF04248">
    <property type="entry name" value="NTP_transf_9"/>
    <property type="match status" value="1"/>
</dbReference>
<evidence type="ECO:0000313" key="3">
    <source>
        <dbReference type="Proteomes" id="UP000295146"/>
    </source>
</evidence>
<comment type="caution">
    <text evidence="2">The sequence shown here is derived from an EMBL/GenBank/DDBJ whole genome shotgun (WGS) entry which is preliminary data.</text>
</comment>
<accession>A0A4R8C402</accession>
<keyword evidence="3" id="KW-1185">Reference proteome</keyword>
<dbReference type="InterPro" id="IPR038694">
    <property type="entry name" value="DUF427_sf"/>
</dbReference>
<proteinExistence type="predicted"/>
<dbReference type="EMBL" id="SODP01000002">
    <property type="protein sequence ID" value="TDW70562.1"/>
    <property type="molecule type" value="Genomic_DNA"/>
</dbReference>
<protein>
    <submittedName>
        <fullName evidence="2">Uncharacterized protein (DUF427 family)</fullName>
    </submittedName>
</protein>
<gene>
    <name evidence="2" type="ORF">EV653_4610</name>
</gene>
<dbReference type="RefSeq" id="WP_202871788.1">
    <property type="nucleotide sequence ID" value="NZ_SODP01000002.1"/>
</dbReference>
<name>A0A4R8C402_9ACTN</name>